<dbReference type="EMBL" id="WRXO01000004">
    <property type="protein sequence ID" value="MVT42154.1"/>
    <property type="molecule type" value="Genomic_DNA"/>
</dbReference>
<organism evidence="1 2">
    <name type="scientific">Chitinophaga oryziterrae</name>
    <dbReference type="NCBI Taxonomy" id="1031224"/>
    <lineage>
        <taxon>Bacteria</taxon>
        <taxon>Pseudomonadati</taxon>
        <taxon>Bacteroidota</taxon>
        <taxon>Chitinophagia</taxon>
        <taxon>Chitinophagales</taxon>
        <taxon>Chitinophagaceae</taxon>
        <taxon>Chitinophaga</taxon>
    </lineage>
</organism>
<evidence type="ECO:0008006" key="3">
    <source>
        <dbReference type="Google" id="ProtNLM"/>
    </source>
</evidence>
<evidence type="ECO:0000313" key="2">
    <source>
        <dbReference type="Proteomes" id="UP000468388"/>
    </source>
</evidence>
<accession>A0A6N8JB15</accession>
<evidence type="ECO:0000313" key="1">
    <source>
        <dbReference type="EMBL" id="MVT42154.1"/>
    </source>
</evidence>
<reference evidence="1 2" key="1">
    <citation type="submission" date="2019-12" db="EMBL/GenBank/DDBJ databases">
        <title>The draft genomic sequence of strain Chitinophaga oryziterrae JCM 16595.</title>
        <authorList>
            <person name="Zhang X."/>
        </authorList>
    </citation>
    <scope>NUCLEOTIDE SEQUENCE [LARGE SCALE GENOMIC DNA]</scope>
    <source>
        <strain evidence="1 2">JCM 16595</strain>
    </source>
</reference>
<comment type="caution">
    <text evidence="1">The sequence shown here is derived from an EMBL/GenBank/DDBJ whole genome shotgun (WGS) entry which is preliminary data.</text>
</comment>
<name>A0A6N8JB15_9BACT</name>
<sequence length="303" mass="35713">MGALRAGSNIYPLPGSNELVETEIINLLKYFSLFRHPLKLSEIYRLLPDNIKELDAKLALRKMDITGTIKKIDEYYLLATDDDAIIEKRIIGEVKATHLFPKAKRTAHFISLFPFVKFVGISGSLSKNYADEKTDFDFFIITANNTLWICRTILHLVKKLSYIIGRQHYLCMNYFIDEHHLRLDEKNLFTRIELSTLIPVYNKNIYKTFLLRNQSNLSNIQHLDIDFEGAVKFNLITLGKKNLFWKSLNLFLMDLTDRKWKHKWRKRGFPMEDYELAFKTTPYVSKNHPANYQKKVLEQLQKR</sequence>
<dbReference type="Proteomes" id="UP000468388">
    <property type="component" value="Unassembled WGS sequence"/>
</dbReference>
<dbReference type="RefSeq" id="WP_157300784.1">
    <property type="nucleotide sequence ID" value="NZ_BAAAZB010000005.1"/>
</dbReference>
<dbReference type="OrthoDB" id="645383at2"/>
<keyword evidence="2" id="KW-1185">Reference proteome</keyword>
<gene>
    <name evidence="1" type="ORF">GO495_16295</name>
</gene>
<protein>
    <recommendedName>
        <fullName evidence="3">Polymerase nucleotidyl transferase domain-containing protein</fullName>
    </recommendedName>
</protein>
<dbReference type="AlphaFoldDB" id="A0A6N8JB15"/>
<proteinExistence type="predicted"/>